<protein>
    <submittedName>
        <fullName evidence="1">(rape) hypothetical protein</fullName>
    </submittedName>
</protein>
<name>A0A816L416_BRANA</name>
<sequence length="56" mass="6845">MNHIIKEYCKKFFELEIYEKSINESENEIDCRVSVNRLYAADSNEQYTIRNFNIMF</sequence>
<reference evidence="1" key="1">
    <citation type="submission" date="2021-01" db="EMBL/GenBank/DDBJ databases">
        <authorList>
            <consortium name="Genoscope - CEA"/>
            <person name="William W."/>
        </authorList>
    </citation>
    <scope>NUCLEOTIDE SEQUENCE</scope>
</reference>
<organism evidence="1">
    <name type="scientific">Brassica napus</name>
    <name type="common">Rape</name>
    <dbReference type="NCBI Taxonomy" id="3708"/>
    <lineage>
        <taxon>Eukaryota</taxon>
        <taxon>Viridiplantae</taxon>
        <taxon>Streptophyta</taxon>
        <taxon>Embryophyta</taxon>
        <taxon>Tracheophyta</taxon>
        <taxon>Spermatophyta</taxon>
        <taxon>Magnoliopsida</taxon>
        <taxon>eudicotyledons</taxon>
        <taxon>Gunneridae</taxon>
        <taxon>Pentapetalae</taxon>
        <taxon>rosids</taxon>
        <taxon>malvids</taxon>
        <taxon>Brassicales</taxon>
        <taxon>Brassicaceae</taxon>
        <taxon>Brassiceae</taxon>
        <taxon>Brassica</taxon>
    </lineage>
</organism>
<proteinExistence type="predicted"/>
<dbReference type="AlphaFoldDB" id="A0A816L416"/>
<gene>
    <name evidence="1" type="ORF">DARMORV10_C05P28080.1</name>
</gene>
<evidence type="ECO:0000313" key="1">
    <source>
        <dbReference type="EMBL" id="CAF1928707.1"/>
    </source>
</evidence>
<dbReference type="EMBL" id="HG994369">
    <property type="protein sequence ID" value="CAF1928707.1"/>
    <property type="molecule type" value="Genomic_DNA"/>
</dbReference>
<accession>A0A816L416</accession>
<dbReference type="Proteomes" id="UP001295469">
    <property type="component" value="Chromosome C05"/>
</dbReference>